<protein>
    <submittedName>
        <fullName evidence="2">Uncharacterized protein</fullName>
    </submittedName>
</protein>
<sequence length="305" mass="32918">MACEPPCDLGFVMHELYLLSFPGVLVVGGDGSIVTMRERTGIHFPPVPSRSNWKNGKNGDNGSRSPTQVTDVDEELGKQVPDVGNVIEMEDSLIEGPGGENVVTEVASERILVAANDGFCMDGVETCSKESNAFNDALNETLSANCGPGRGVQFSTLLGDNGKTEAPLDGPDPTGEAILTRPISVGSPDKIIEVGQVFDFNLNQQHLMMEDMDIDHVVDIPDTPDRPVARHINDGDCIGKESKLSVTGHLGNPDFKDEECLHRSRCRGQLVGENGHNRRLHMHPRKNPCSVIKSSISATPLLCLQ</sequence>
<reference evidence="2" key="2">
    <citation type="submission" date="2023-06" db="EMBL/GenBank/DDBJ databases">
        <authorList>
            <person name="Swenson N.G."/>
            <person name="Wegrzyn J.L."/>
            <person name="Mcevoy S.L."/>
        </authorList>
    </citation>
    <scope>NUCLEOTIDE SEQUENCE</scope>
    <source>
        <strain evidence="2">NS2018</strain>
        <tissue evidence="2">Leaf</tissue>
    </source>
</reference>
<name>A0AA39W2R0_ACESA</name>
<keyword evidence="3" id="KW-1185">Reference proteome</keyword>
<evidence type="ECO:0000313" key="3">
    <source>
        <dbReference type="Proteomes" id="UP001168877"/>
    </source>
</evidence>
<evidence type="ECO:0000256" key="1">
    <source>
        <dbReference type="SAM" id="MobiDB-lite"/>
    </source>
</evidence>
<proteinExistence type="predicted"/>
<feature type="compositionally biased region" description="Polar residues" evidence="1">
    <location>
        <begin position="49"/>
        <end position="69"/>
    </location>
</feature>
<dbReference type="AlphaFoldDB" id="A0AA39W2R0"/>
<dbReference type="EMBL" id="JAUESC010000001">
    <property type="protein sequence ID" value="KAK0607719.1"/>
    <property type="molecule type" value="Genomic_DNA"/>
</dbReference>
<organism evidence="2 3">
    <name type="scientific">Acer saccharum</name>
    <name type="common">Sugar maple</name>
    <dbReference type="NCBI Taxonomy" id="4024"/>
    <lineage>
        <taxon>Eukaryota</taxon>
        <taxon>Viridiplantae</taxon>
        <taxon>Streptophyta</taxon>
        <taxon>Embryophyta</taxon>
        <taxon>Tracheophyta</taxon>
        <taxon>Spermatophyta</taxon>
        <taxon>Magnoliopsida</taxon>
        <taxon>eudicotyledons</taxon>
        <taxon>Gunneridae</taxon>
        <taxon>Pentapetalae</taxon>
        <taxon>rosids</taxon>
        <taxon>malvids</taxon>
        <taxon>Sapindales</taxon>
        <taxon>Sapindaceae</taxon>
        <taxon>Hippocastanoideae</taxon>
        <taxon>Acereae</taxon>
        <taxon>Acer</taxon>
    </lineage>
</organism>
<feature type="region of interest" description="Disordered" evidence="1">
    <location>
        <begin position="44"/>
        <end position="69"/>
    </location>
</feature>
<comment type="caution">
    <text evidence="2">The sequence shown here is derived from an EMBL/GenBank/DDBJ whole genome shotgun (WGS) entry which is preliminary data.</text>
</comment>
<reference evidence="2" key="1">
    <citation type="journal article" date="2022" name="Plant J.">
        <title>Strategies of tolerance reflected in two North American maple genomes.</title>
        <authorList>
            <person name="McEvoy S.L."/>
            <person name="Sezen U.U."/>
            <person name="Trouern-Trend A."/>
            <person name="McMahon S.M."/>
            <person name="Schaberg P.G."/>
            <person name="Yang J."/>
            <person name="Wegrzyn J.L."/>
            <person name="Swenson N.G."/>
        </authorList>
    </citation>
    <scope>NUCLEOTIDE SEQUENCE</scope>
    <source>
        <strain evidence="2">NS2018</strain>
    </source>
</reference>
<dbReference type="Proteomes" id="UP001168877">
    <property type="component" value="Unassembled WGS sequence"/>
</dbReference>
<gene>
    <name evidence="2" type="ORF">LWI29_019142</name>
</gene>
<accession>A0AA39W2R0</accession>
<evidence type="ECO:0000313" key="2">
    <source>
        <dbReference type="EMBL" id="KAK0607719.1"/>
    </source>
</evidence>